<dbReference type="InterPro" id="IPR054734">
    <property type="entry name" value="PqqF-like_C_4"/>
</dbReference>
<dbReference type="PANTHER" id="PTHR43690:SF18">
    <property type="entry name" value="INSULIN-DEGRADING ENZYME-RELATED"/>
    <property type="match status" value="1"/>
</dbReference>
<dbReference type="Gene3D" id="3.30.830.10">
    <property type="entry name" value="Metalloenzyme, LuxS/M16 peptidase-like"/>
    <property type="match status" value="4"/>
</dbReference>
<organism evidence="12 13">
    <name type="scientific">Cafeteria roenbergensis virus (strain BV-PW1)</name>
    <name type="common">CroV</name>
    <dbReference type="NCBI Taxonomy" id="693272"/>
    <lineage>
        <taxon>Viruses</taxon>
        <taxon>Varidnaviria</taxon>
        <taxon>Bamfordvirae</taxon>
        <taxon>Nucleocytoviricota</taxon>
        <taxon>Megaviricetes</taxon>
        <taxon>Imitervirales</taxon>
        <taxon>Mimiviridae</taxon>
        <taxon>Aliimimivirinae</taxon>
        <taxon>Rheavirus</taxon>
        <taxon>Rheavirus sinusmexicani</taxon>
    </lineage>
</organism>
<evidence type="ECO:0000259" key="8">
    <source>
        <dbReference type="Pfam" id="PF00675"/>
    </source>
</evidence>
<evidence type="ECO:0000256" key="6">
    <source>
        <dbReference type="ARBA" id="ARBA00023049"/>
    </source>
</evidence>
<keyword evidence="4" id="KW-0378">Hydrolase</keyword>
<keyword evidence="2" id="KW-0645">Protease</keyword>
<sequence length="867" mass="102120">MIKKILQVIMIIPKNEHKHFYKFNLNNDIPVIYVKDNNLDNPAFYLGVSVGYFSDPIETPGLAHFLEHLIFMGSSKYPKENYFNERLSEYNGMTNAYTDTNKTVYYFSCTFNGFKEILNIFFNLIKSPLLSQSSQEREVLAVNSEHEKNILNDSWRYYRLLGILSNKDHPLYKFGTGNKETLNKKTVIKQVRDFFNTFYHSKNYFICLAGKENKKYYQDLLNSTFGTLETSPSKTKNIYNLNLPFPEHSKYIYLPSENNSKKISLIWSLPWIEKSMNPLSLINEVMTNLKINSLQKILLNNKLIKSMGLSLDDDSGNFIIVMIVINLSKDGISQISKIISIVKNYLEFISKQNLNHLINEFKNKNIINFNYNTNLGSFDLISEIIESMIETNEPLFYHYDYSNLKQTNIQSILSQLNSIEPNVLLQLPQNEFNKINLKIIKHDEEKYYNMKFSYLEKPHSVKLDIDFEIPTKNKYLQTPQMITTPDTKLVKIKNNYYHFNSSWKTPISYISIIIDYPYFKNNLLAINQTILILDYQIKEYFYDALLLDYNIDILPYPHKNILLINISGYNSKNIDIINELFTKLKTFPNLQKYIELVNQEYKNSLEKYKTATPIELVREEFKTQILPNYFNRKYLLDNYQEININKFSYLIDKIINSKKIFYQFGNFNKKLISNNTFDINILPNNNLSNIAMIHPNKKEQNKAILISYNLGKYNLKISALSTVLNNIMSEYFFDELRTKQQLGYLVKQYVDITNNNIYLIQIIQSQEDLNKIKNLIKQFNNNFLIILQKMTETNITNIKNNLITTILSPFQSMEEQYSFEIKEIISNRLKFNRKKLLANEINKITQNDLINLLKAFKNKGIVLTNQY</sequence>
<accession>E3T4Q7</accession>
<dbReference type="PANTHER" id="PTHR43690">
    <property type="entry name" value="NARDILYSIN"/>
    <property type="match status" value="1"/>
</dbReference>
<dbReference type="GO" id="GO:0006508">
    <property type="term" value="P:proteolysis"/>
    <property type="evidence" value="ECO:0007669"/>
    <property type="project" value="UniProtKB-KW"/>
</dbReference>
<dbReference type="Pfam" id="PF16187">
    <property type="entry name" value="Peptidase_M16_M"/>
    <property type="match status" value="1"/>
</dbReference>
<dbReference type="InterPro" id="IPR032632">
    <property type="entry name" value="Peptidase_M16_M"/>
</dbReference>
<dbReference type="InterPro" id="IPR001431">
    <property type="entry name" value="Pept_M16_Zn_BS"/>
</dbReference>
<dbReference type="GO" id="GO:0046872">
    <property type="term" value="F:metal ion binding"/>
    <property type="evidence" value="ECO:0007669"/>
    <property type="project" value="UniProtKB-KW"/>
</dbReference>
<dbReference type="Pfam" id="PF00675">
    <property type="entry name" value="Peptidase_M16"/>
    <property type="match status" value="1"/>
</dbReference>
<dbReference type="PROSITE" id="PS00143">
    <property type="entry name" value="INSULINASE"/>
    <property type="match status" value="1"/>
</dbReference>
<dbReference type="EMBL" id="GU244497">
    <property type="protein sequence ID" value="ADO67170.1"/>
    <property type="molecule type" value="Genomic_DNA"/>
</dbReference>
<feature type="domain" description="Peptidase M16 middle/third" evidence="10">
    <location>
        <begin position="369"/>
        <end position="636"/>
    </location>
</feature>
<dbReference type="Proteomes" id="UP000029781">
    <property type="component" value="Segment"/>
</dbReference>
<evidence type="ECO:0000259" key="9">
    <source>
        <dbReference type="Pfam" id="PF05193"/>
    </source>
</evidence>
<keyword evidence="6 12" id="KW-0482">Metalloprotease</keyword>
<evidence type="ECO:0000256" key="1">
    <source>
        <dbReference type="ARBA" id="ARBA00007261"/>
    </source>
</evidence>
<dbReference type="GeneID" id="9887539"/>
<evidence type="ECO:0000313" key="12">
    <source>
        <dbReference type="EMBL" id="ADO67170.1"/>
    </source>
</evidence>
<comment type="similarity">
    <text evidence="1 7">Belongs to the peptidase M16 family.</text>
</comment>
<dbReference type="KEGG" id="vg:9887539"/>
<evidence type="ECO:0000256" key="7">
    <source>
        <dbReference type="RuleBase" id="RU004447"/>
    </source>
</evidence>
<evidence type="ECO:0000313" key="13">
    <source>
        <dbReference type="Proteomes" id="UP000029781"/>
    </source>
</evidence>
<feature type="domain" description="Peptidase M16 N-terminal" evidence="8">
    <location>
        <begin position="38"/>
        <end position="160"/>
    </location>
</feature>
<dbReference type="InterPro" id="IPR050626">
    <property type="entry name" value="Peptidase_M16"/>
</dbReference>
<dbReference type="RefSeq" id="YP_003969769.1">
    <property type="nucleotide sequence ID" value="NC_014637.1"/>
</dbReference>
<dbReference type="InterPro" id="IPR011249">
    <property type="entry name" value="Metalloenz_LuxS/M16"/>
</dbReference>
<dbReference type="GO" id="GO:0004222">
    <property type="term" value="F:metalloendopeptidase activity"/>
    <property type="evidence" value="ECO:0007669"/>
    <property type="project" value="InterPro"/>
</dbReference>
<evidence type="ECO:0000259" key="11">
    <source>
        <dbReference type="Pfam" id="PF22456"/>
    </source>
</evidence>
<proteinExistence type="inferred from homology"/>
<keyword evidence="5" id="KW-0862">Zinc</keyword>
<evidence type="ECO:0000256" key="5">
    <source>
        <dbReference type="ARBA" id="ARBA00022833"/>
    </source>
</evidence>
<dbReference type="Pfam" id="PF05193">
    <property type="entry name" value="Peptidase_M16_C"/>
    <property type="match status" value="1"/>
</dbReference>
<dbReference type="SUPFAM" id="SSF63411">
    <property type="entry name" value="LuxS/MPP-like metallohydrolase"/>
    <property type="match status" value="4"/>
</dbReference>
<evidence type="ECO:0000259" key="10">
    <source>
        <dbReference type="Pfam" id="PF16187"/>
    </source>
</evidence>
<evidence type="ECO:0000256" key="3">
    <source>
        <dbReference type="ARBA" id="ARBA00022723"/>
    </source>
</evidence>
<keyword evidence="13" id="KW-1185">Reference proteome</keyword>
<evidence type="ECO:0000256" key="2">
    <source>
        <dbReference type="ARBA" id="ARBA00022670"/>
    </source>
</evidence>
<reference evidence="12 13" key="1">
    <citation type="journal article" date="2010" name="Proc. Natl. Acad. Sci. U.S.A.">
        <title>Giant virus with a remarkable complement of genes infects marine zooplankton.</title>
        <authorList>
            <person name="Fischer M.G."/>
            <person name="Allen M.J."/>
            <person name="Wilson W.H."/>
            <person name="Suttle C.A."/>
        </authorList>
    </citation>
    <scope>NUCLEOTIDE SEQUENCE [LARGE SCALE GENOMIC DNA]</scope>
    <source>
        <strain evidence="12 13">BV-PW1</strain>
    </source>
</reference>
<organismHost>
    <name type="scientific">Cafeteria roenbergensis</name>
    <name type="common">Marine flagellate</name>
    <dbReference type="NCBI Taxonomy" id="33653"/>
</organismHost>
<dbReference type="InterPro" id="IPR007863">
    <property type="entry name" value="Peptidase_M16_C"/>
</dbReference>
<name>E3T4Q7_CROVB</name>
<feature type="domain" description="Peptidase M16 C-terminal" evidence="9">
    <location>
        <begin position="189"/>
        <end position="352"/>
    </location>
</feature>
<dbReference type="Pfam" id="PF22456">
    <property type="entry name" value="PqqF-like_C_4"/>
    <property type="match status" value="1"/>
</dbReference>
<protein>
    <submittedName>
        <fullName evidence="12">Putative insulinase-like metalloprotease</fullName>
    </submittedName>
</protein>
<gene>
    <name evidence="12" type="ORF">crov137</name>
</gene>
<evidence type="ECO:0000256" key="4">
    <source>
        <dbReference type="ARBA" id="ARBA00022801"/>
    </source>
</evidence>
<feature type="domain" description="Coenzyme PQQ synthesis protein F-like C-terminal lobe" evidence="11">
    <location>
        <begin position="723"/>
        <end position="816"/>
    </location>
</feature>
<keyword evidence="3" id="KW-0479">Metal-binding</keyword>
<dbReference type="InterPro" id="IPR011765">
    <property type="entry name" value="Pept_M16_N"/>
</dbReference>